<dbReference type="EMBL" id="UINC01167347">
    <property type="protein sequence ID" value="SVD69809.1"/>
    <property type="molecule type" value="Genomic_DNA"/>
</dbReference>
<accession>A0A382XG38</accession>
<dbReference type="AlphaFoldDB" id="A0A382XG38"/>
<dbReference type="SMART" id="SM00564">
    <property type="entry name" value="PQQ"/>
    <property type="match status" value="2"/>
</dbReference>
<organism evidence="1">
    <name type="scientific">marine metagenome</name>
    <dbReference type="NCBI Taxonomy" id="408172"/>
    <lineage>
        <taxon>unclassified sequences</taxon>
        <taxon>metagenomes</taxon>
        <taxon>ecological metagenomes</taxon>
    </lineage>
</organism>
<gene>
    <name evidence="1" type="ORF">METZ01_LOCUS422663</name>
</gene>
<name>A0A382XG38_9ZZZZ</name>
<feature type="non-terminal residue" evidence="1">
    <location>
        <position position="207"/>
    </location>
</feature>
<dbReference type="InterPro" id="IPR018391">
    <property type="entry name" value="PQQ_b-propeller_rpt"/>
</dbReference>
<proteinExistence type="predicted"/>
<sequence>MINRKSLVFFLIFILLSNCSFDDKTGIWGGSEKEKKRISELEKEQRQIIDIERVYSSENIYNDEIPLTKGISLSKSKKNQSWQMSGLNHQNFLGNIYLSGADNIFLRKKIGKNKFPISNITASILVFKNNIILSDDVGTIFSINANGNINWKKNIYKKIYKKVNKNLVLAIYKNYIYVADNIGFVYAIDLDTGKINWIKNYAIPIKS</sequence>
<dbReference type="SUPFAM" id="SSF50998">
    <property type="entry name" value="Quinoprotein alcohol dehydrogenase-like"/>
    <property type="match status" value="1"/>
</dbReference>
<dbReference type="InterPro" id="IPR011047">
    <property type="entry name" value="Quinoprotein_ADH-like_sf"/>
</dbReference>
<protein>
    <recommendedName>
        <fullName evidence="2">Outer membrane protein assembly factor BamB</fullName>
    </recommendedName>
</protein>
<dbReference type="InterPro" id="IPR015943">
    <property type="entry name" value="WD40/YVTN_repeat-like_dom_sf"/>
</dbReference>
<evidence type="ECO:0000313" key="1">
    <source>
        <dbReference type="EMBL" id="SVD69809.1"/>
    </source>
</evidence>
<evidence type="ECO:0008006" key="2">
    <source>
        <dbReference type="Google" id="ProtNLM"/>
    </source>
</evidence>
<dbReference type="Gene3D" id="2.130.10.10">
    <property type="entry name" value="YVTN repeat-like/Quinoprotein amine dehydrogenase"/>
    <property type="match status" value="1"/>
</dbReference>
<reference evidence="1" key="1">
    <citation type="submission" date="2018-05" db="EMBL/GenBank/DDBJ databases">
        <authorList>
            <person name="Lanie J.A."/>
            <person name="Ng W.-L."/>
            <person name="Kazmierczak K.M."/>
            <person name="Andrzejewski T.M."/>
            <person name="Davidsen T.M."/>
            <person name="Wayne K.J."/>
            <person name="Tettelin H."/>
            <person name="Glass J.I."/>
            <person name="Rusch D."/>
            <person name="Podicherti R."/>
            <person name="Tsui H.-C.T."/>
            <person name="Winkler M.E."/>
        </authorList>
    </citation>
    <scope>NUCLEOTIDE SEQUENCE</scope>
</reference>